<evidence type="ECO:0000313" key="1">
    <source>
        <dbReference type="EMBL" id="MEC0242000.1"/>
    </source>
</evidence>
<dbReference type="RefSeq" id="WP_326089741.1">
    <property type="nucleotide sequence ID" value="NZ_JARLKZ010000015.1"/>
</dbReference>
<comment type="caution">
    <text evidence="1">The sequence shown here is derived from an EMBL/GenBank/DDBJ whole genome shotgun (WGS) entry which is preliminary data.</text>
</comment>
<sequence length="106" mass="12742">MPHWIDVYPHNLHASVILKNNQIKLWKVGNRKLSEKYAIDELMKQRPEYSYSEFTWSVKNCEEHNMVFDLHAPEWFRQWEIHEEFQGFDPYKRDSLAEGGQSTESA</sequence>
<name>A0ABU6GQJ6_9BACL</name>
<keyword evidence="2" id="KW-1185">Reference proteome</keyword>
<dbReference type="EMBL" id="JARLKZ010000015">
    <property type="protein sequence ID" value="MEC0242000.1"/>
    <property type="molecule type" value="Genomic_DNA"/>
</dbReference>
<evidence type="ECO:0000313" key="2">
    <source>
        <dbReference type="Proteomes" id="UP001344632"/>
    </source>
</evidence>
<protein>
    <submittedName>
        <fullName evidence="1">Uncharacterized protein</fullName>
    </submittedName>
</protein>
<organism evidence="1 2">
    <name type="scientific">Paenibacillus dokdonensis</name>
    <dbReference type="NCBI Taxonomy" id="2567944"/>
    <lineage>
        <taxon>Bacteria</taxon>
        <taxon>Bacillati</taxon>
        <taxon>Bacillota</taxon>
        <taxon>Bacilli</taxon>
        <taxon>Bacillales</taxon>
        <taxon>Paenibacillaceae</taxon>
        <taxon>Paenibacillus</taxon>
    </lineage>
</organism>
<reference evidence="1 2" key="1">
    <citation type="submission" date="2023-03" db="EMBL/GenBank/DDBJ databases">
        <title>Bacillus Genome Sequencing.</title>
        <authorList>
            <person name="Dunlap C."/>
        </authorList>
    </citation>
    <scope>NUCLEOTIDE SEQUENCE [LARGE SCALE GENOMIC DNA]</scope>
    <source>
        <strain evidence="1 2">BD-525</strain>
    </source>
</reference>
<proteinExistence type="predicted"/>
<accession>A0ABU6GQJ6</accession>
<gene>
    <name evidence="1" type="ORF">P4H66_19540</name>
</gene>
<dbReference type="Proteomes" id="UP001344632">
    <property type="component" value="Unassembled WGS sequence"/>
</dbReference>